<dbReference type="SUPFAM" id="SSF51735">
    <property type="entry name" value="NAD(P)-binding Rossmann-fold domains"/>
    <property type="match status" value="1"/>
</dbReference>
<dbReference type="InterPro" id="IPR005106">
    <property type="entry name" value="Asp/hSer_DH_NAD-bd"/>
</dbReference>
<dbReference type="InterPro" id="IPR048423">
    <property type="entry name" value="DRL_cat"/>
</dbReference>
<dbReference type="InterPro" id="IPR013974">
    <property type="entry name" value="SAF"/>
</dbReference>
<sequence>MSLRDRLRKYAQQNGPVRVGLIGAGQMGIGFMSQTEKMDGLRVVATADIIPGQAEKGYLESDVPADAVVHLDENPEKASELIEAGKRIATTDASFLVQIGALDVILECTGVPEVGAQVCYTAIQNGKDVVNMNVEADATVGYILAKMAEEKGVVYTLVAGDEPGSIKELYDFADALGFEIVYIGKGKNNPLNRSATPDQLRESAQKQLMNPKMLASFVDGTKTMVEMTSIGNALGYAPEVTGGYGPTCTVKDLPNVFAPKEAGGIFNGVKAVDFAVGDVAPGVFVIITTDQPKIIRDLRYLRLLGNPSHNYWALYRPYHLANLEAPITVAHVALDKEDLLATHRPPVAETVAYAKRDLQPGEKIDALGGFTVYGMIERAEKARQHGEVPLGLVVGGTITRPVKAHEPIHFDEIELNQNQTIYRLRKEQEKLLGY</sequence>
<name>A0A7C4Q0G6_9CHLR</name>
<gene>
    <name evidence="2" type="ORF">ENT17_01755</name>
</gene>
<dbReference type="EMBL" id="DSXR01000022">
    <property type="protein sequence ID" value="HGS86324.1"/>
    <property type="molecule type" value="Genomic_DNA"/>
</dbReference>
<dbReference type="PANTHER" id="PTHR37850">
    <property type="entry name" value="STRU PROTEIN"/>
    <property type="match status" value="1"/>
</dbReference>
<evidence type="ECO:0000259" key="1">
    <source>
        <dbReference type="SMART" id="SM00858"/>
    </source>
</evidence>
<organism evidence="2">
    <name type="scientific">Bellilinea caldifistulae</name>
    <dbReference type="NCBI Taxonomy" id="360411"/>
    <lineage>
        <taxon>Bacteria</taxon>
        <taxon>Bacillati</taxon>
        <taxon>Chloroflexota</taxon>
        <taxon>Anaerolineae</taxon>
        <taxon>Anaerolineales</taxon>
        <taxon>Anaerolineaceae</taxon>
        <taxon>Bellilinea</taxon>
    </lineage>
</organism>
<dbReference type="Pfam" id="PF03447">
    <property type="entry name" value="NAD_binding_3"/>
    <property type="match status" value="1"/>
</dbReference>
<keyword evidence="2" id="KW-0966">Cell projection</keyword>
<protein>
    <submittedName>
        <fullName evidence="2">Flagellar biosynthesis protein FlgA</fullName>
    </submittedName>
</protein>
<dbReference type="CDD" id="cd11616">
    <property type="entry name" value="SAF_DH_OX_like"/>
    <property type="match status" value="1"/>
</dbReference>
<dbReference type="GO" id="GO:0016491">
    <property type="term" value="F:oxidoreductase activity"/>
    <property type="evidence" value="ECO:0007669"/>
    <property type="project" value="InterPro"/>
</dbReference>
<dbReference type="GO" id="GO:0050661">
    <property type="term" value="F:NADP binding"/>
    <property type="evidence" value="ECO:0007669"/>
    <property type="project" value="InterPro"/>
</dbReference>
<keyword evidence="2" id="KW-0969">Cilium</keyword>
<reference evidence="2" key="1">
    <citation type="journal article" date="2020" name="mSystems">
        <title>Genome- and Community-Level Interaction Insights into Carbon Utilization and Element Cycling Functions of Hydrothermarchaeota in Hydrothermal Sediment.</title>
        <authorList>
            <person name="Zhou Z."/>
            <person name="Liu Y."/>
            <person name="Xu W."/>
            <person name="Pan J."/>
            <person name="Luo Z.H."/>
            <person name="Li M."/>
        </authorList>
    </citation>
    <scope>NUCLEOTIDE SEQUENCE [LARGE SCALE GENOMIC DNA]</scope>
    <source>
        <strain evidence="2">SpSt-556</strain>
    </source>
</reference>
<dbReference type="SMART" id="SM00858">
    <property type="entry name" value="SAF"/>
    <property type="match status" value="1"/>
</dbReference>
<accession>A0A7C4Q0G6</accession>
<feature type="domain" description="SAF" evidence="1">
    <location>
        <begin position="349"/>
        <end position="414"/>
    </location>
</feature>
<proteinExistence type="predicted"/>
<dbReference type="Pfam" id="PF08666">
    <property type="entry name" value="SAF"/>
    <property type="match status" value="1"/>
</dbReference>
<dbReference type="Gene3D" id="3.40.50.720">
    <property type="entry name" value="NAD(P)-binding Rossmann-like Domain"/>
    <property type="match status" value="1"/>
</dbReference>
<evidence type="ECO:0000313" key="2">
    <source>
        <dbReference type="EMBL" id="HGS86324.1"/>
    </source>
</evidence>
<keyword evidence="2" id="KW-0282">Flagellum</keyword>
<dbReference type="PANTHER" id="PTHR37850:SF2">
    <property type="entry name" value="SAF DOMAIN PROTEIN"/>
    <property type="match status" value="1"/>
</dbReference>
<dbReference type="InterPro" id="IPR036291">
    <property type="entry name" value="NAD(P)-bd_dom_sf"/>
</dbReference>
<dbReference type="AlphaFoldDB" id="A0A7C4Q0G6"/>
<comment type="caution">
    <text evidence="2">The sequence shown here is derived from an EMBL/GenBank/DDBJ whole genome shotgun (WGS) entry which is preliminary data.</text>
</comment>
<dbReference type="Pfam" id="PF21135">
    <property type="entry name" value="DRL_cat"/>
    <property type="match status" value="1"/>
</dbReference>